<dbReference type="NCBIfam" id="TIGR01460">
    <property type="entry name" value="HAD-SF-IIA"/>
    <property type="match status" value="1"/>
</dbReference>
<dbReference type="InterPro" id="IPR023214">
    <property type="entry name" value="HAD_sf"/>
</dbReference>
<dbReference type="PIRSF" id="PIRSF000915">
    <property type="entry name" value="PGP-type_phosphatase"/>
    <property type="match status" value="1"/>
</dbReference>
<keyword evidence="6" id="KW-1185">Reference proteome</keyword>
<evidence type="ECO:0000313" key="5">
    <source>
        <dbReference type="EMBL" id="KAJ3657402.1"/>
    </source>
</evidence>
<name>A0AA38INV7_9CUCU</name>
<dbReference type="InterPro" id="IPR036412">
    <property type="entry name" value="HAD-like_sf"/>
</dbReference>
<evidence type="ECO:0000256" key="1">
    <source>
        <dbReference type="PIRNR" id="PIRNR000915"/>
    </source>
</evidence>
<sequence length="306" mass="34172">MRDLSSLSKVELEEFFSSFDRVLSDVDGVLWLFLESIPGTPDGIKAFKKLGKKVVFVSNNCTKTIEVYHGQLKKAGFDIEPDEIITPALAMISYLKKINFTKEIYVIGMSAIRKELQQAGFKLAETGPDQIKETLQDFAANTIITNESVGCVVADADINLNYIKLQRAATFLKDPAVIFITGATDRKLPIGLNHILVGPGYFHRILEDISGRKPYALAKPSSHLNEYIVERLKIEDKARVLFIGDSISEDMAFATTAGYKKLLVLSGLAKKEAVLDWKFPEEFKPDFYVDSLKTVHDLVEKHFGAC</sequence>
<evidence type="ECO:0000256" key="4">
    <source>
        <dbReference type="PIRSR" id="PIRSR000915-3"/>
    </source>
</evidence>
<dbReference type="GO" id="GO:0046872">
    <property type="term" value="F:metal ion binding"/>
    <property type="evidence" value="ECO:0007669"/>
    <property type="project" value="UniProtKB-KW"/>
</dbReference>
<evidence type="ECO:0000313" key="6">
    <source>
        <dbReference type="Proteomes" id="UP001168821"/>
    </source>
</evidence>
<comment type="cofactor">
    <cofactor evidence="4">
        <name>Mg(2+)</name>
        <dbReference type="ChEBI" id="CHEBI:18420"/>
    </cofactor>
    <text evidence="4">Divalent metal ions. Mg(2+) is the most effective.</text>
</comment>
<dbReference type="FunFam" id="3.40.50.1000:FF:000170">
    <property type="entry name" value="4-nitrophenylphosphatase"/>
    <property type="match status" value="1"/>
</dbReference>
<evidence type="ECO:0000256" key="3">
    <source>
        <dbReference type="PIRSR" id="PIRSR000915-2"/>
    </source>
</evidence>
<dbReference type="EMBL" id="JALNTZ010000003">
    <property type="protein sequence ID" value="KAJ3657402.1"/>
    <property type="molecule type" value="Genomic_DNA"/>
</dbReference>
<feature type="active site" description="Nucleophile" evidence="2">
    <location>
        <position position="25"/>
    </location>
</feature>
<feature type="binding site" evidence="4">
    <location>
        <position position="25"/>
    </location>
    <ligand>
        <name>Mg(2+)</name>
        <dbReference type="ChEBI" id="CHEBI:18420"/>
    </ligand>
</feature>
<dbReference type="Gene3D" id="3.40.50.1000">
    <property type="entry name" value="HAD superfamily/HAD-like"/>
    <property type="match status" value="2"/>
</dbReference>
<organism evidence="5 6">
    <name type="scientific">Zophobas morio</name>
    <dbReference type="NCBI Taxonomy" id="2755281"/>
    <lineage>
        <taxon>Eukaryota</taxon>
        <taxon>Metazoa</taxon>
        <taxon>Ecdysozoa</taxon>
        <taxon>Arthropoda</taxon>
        <taxon>Hexapoda</taxon>
        <taxon>Insecta</taxon>
        <taxon>Pterygota</taxon>
        <taxon>Neoptera</taxon>
        <taxon>Endopterygota</taxon>
        <taxon>Coleoptera</taxon>
        <taxon>Polyphaga</taxon>
        <taxon>Cucujiformia</taxon>
        <taxon>Tenebrionidae</taxon>
        <taxon>Zophobas</taxon>
    </lineage>
</organism>
<evidence type="ECO:0008006" key="7">
    <source>
        <dbReference type="Google" id="ProtNLM"/>
    </source>
</evidence>
<dbReference type="InterPro" id="IPR006357">
    <property type="entry name" value="HAD-SF_hydro_IIA"/>
</dbReference>
<reference evidence="5" key="1">
    <citation type="journal article" date="2023" name="G3 (Bethesda)">
        <title>Whole genome assemblies of Zophobas morio and Tenebrio molitor.</title>
        <authorList>
            <person name="Kaur S."/>
            <person name="Stinson S.A."/>
            <person name="diCenzo G.C."/>
        </authorList>
    </citation>
    <scope>NUCLEOTIDE SEQUENCE</scope>
    <source>
        <strain evidence="5">QUZm001</strain>
    </source>
</reference>
<accession>A0AA38INV7</accession>
<feature type="binding site" evidence="4">
    <location>
        <position position="27"/>
    </location>
    <ligand>
        <name>Mg(2+)</name>
        <dbReference type="ChEBI" id="CHEBI:18420"/>
    </ligand>
</feature>
<protein>
    <recommendedName>
        <fullName evidence="7">4-nitrophenylphosphatase</fullName>
    </recommendedName>
</protein>
<gene>
    <name evidence="5" type="ORF">Zmor_009209</name>
</gene>
<evidence type="ECO:0000256" key="2">
    <source>
        <dbReference type="PIRSR" id="PIRSR000915-1"/>
    </source>
</evidence>
<dbReference type="GO" id="GO:0016791">
    <property type="term" value="F:phosphatase activity"/>
    <property type="evidence" value="ECO:0007669"/>
    <property type="project" value="TreeGrafter"/>
</dbReference>
<dbReference type="Proteomes" id="UP001168821">
    <property type="component" value="Unassembled WGS sequence"/>
</dbReference>
<feature type="binding site" evidence="3">
    <location>
        <position position="219"/>
    </location>
    <ligand>
        <name>substrate</name>
    </ligand>
</feature>
<feature type="active site" description="Proton donor" evidence="2">
    <location>
        <position position="27"/>
    </location>
</feature>
<dbReference type="GO" id="GO:0005737">
    <property type="term" value="C:cytoplasm"/>
    <property type="evidence" value="ECO:0007669"/>
    <property type="project" value="TreeGrafter"/>
</dbReference>
<feature type="binding site" evidence="4">
    <location>
        <position position="245"/>
    </location>
    <ligand>
        <name>Mg(2+)</name>
        <dbReference type="ChEBI" id="CHEBI:18420"/>
    </ligand>
</feature>
<proteinExistence type="inferred from homology"/>
<comment type="similarity">
    <text evidence="1">Belongs to the HAD-like hydrolase superfamily.</text>
</comment>
<dbReference type="PANTHER" id="PTHR19288">
    <property type="entry name" value="4-NITROPHENYLPHOSPHATASE-RELATED"/>
    <property type="match status" value="1"/>
</dbReference>
<comment type="caution">
    <text evidence="5">The sequence shown here is derived from an EMBL/GenBank/DDBJ whole genome shotgun (WGS) entry which is preliminary data.</text>
</comment>
<dbReference type="AlphaFoldDB" id="A0AA38INV7"/>
<keyword evidence="4" id="KW-0479">Metal-binding</keyword>
<feature type="binding site" evidence="3">
    <location>
        <begin position="58"/>
        <end position="60"/>
    </location>
    <ligand>
        <name>substrate</name>
    </ligand>
</feature>
<keyword evidence="1" id="KW-0378">Hydrolase</keyword>
<keyword evidence="4" id="KW-0460">Magnesium</keyword>
<dbReference type="SUPFAM" id="SSF56784">
    <property type="entry name" value="HAD-like"/>
    <property type="match status" value="1"/>
</dbReference>
<dbReference type="Pfam" id="PF13344">
    <property type="entry name" value="Hydrolase_6"/>
    <property type="match status" value="1"/>
</dbReference>
<dbReference type="Pfam" id="PF13242">
    <property type="entry name" value="Hydrolase_like"/>
    <property type="match status" value="1"/>
</dbReference>
<dbReference type="PANTHER" id="PTHR19288:SF4">
    <property type="entry name" value="RE04130P-RELATED"/>
    <property type="match status" value="1"/>
</dbReference>